<evidence type="ECO:0000256" key="1">
    <source>
        <dbReference type="ARBA" id="ARBA00008348"/>
    </source>
</evidence>
<name>A0A1W6SN03_9PROT</name>
<dbReference type="EMBL" id="CP021106">
    <property type="protein sequence ID" value="ARO87184.1"/>
    <property type="molecule type" value="Genomic_DNA"/>
</dbReference>
<gene>
    <name evidence="5" type="ORF">EBAPG3_005030</name>
</gene>
<feature type="domain" description="Pseudouridine synthase RsuA/RluA-like" evidence="4">
    <location>
        <begin position="4"/>
        <end position="149"/>
    </location>
</feature>
<dbReference type="InterPro" id="IPR000748">
    <property type="entry name" value="PsdUridine_synth_RsuA/RluB/E/F"/>
</dbReference>
<dbReference type="InterPro" id="IPR042092">
    <property type="entry name" value="PsdUridine_s_RsuA/RluB/E/F_cat"/>
</dbReference>
<proteinExistence type="inferred from homology"/>
<dbReference type="Gene3D" id="3.30.70.580">
    <property type="entry name" value="Pseudouridine synthase I, catalytic domain, N-terminal subdomain"/>
    <property type="match status" value="1"/>
</dbReference>
<evidence type="ECO:0000256" key="2">
    <source>
        <dbReference type="ARBA" id="ARBA00023235"/>
    </source>
</evidence>
<dbReference type="AlphaFoldDB" id="A0A1W6SN03"/>
<dbReference type="GO" id="GO:0003723">
    <property type="term" value="F:RNA binding"/>
    <property type="evidence" value="ECO:0007669"/>
    <property type="project" value="InterPro"/>
</dbReference>
<dbReference type="GO" id="GO:0140098">
    <property type="term" value="F:catalytic activity, acting on RNA"/>
    <property type="evidence" value="ECO:0007669"/>
    <property type="project" value="UniProtKB-ARBA"/>
</dbReference>
<dbReference type="Pfam" id="PF00849">
    <property type="entry name" value="PseudoU_synth_2"/>
    <property type="match status" value="1"/>
</dbReference>
<sequence length="184" mass="21031">MSRLILFNKPYGVICQFTPEAGYKSLKDFIPLPGFYPAGRLDADSEGLVLLTNNGKLQNRISHPEHKLPKTYWVQVEGVPDEVALDKLRQGVMTRNFKAMPARVRPMDEPDSLWPRIPPIRFRKNIPVSWIELTLMEGKNRQVRHMTAAVSFPTLRLIRQAIGTYSLHGLAPGEWRFSNMQPPP</sequence>
<dbReference type="KEGG" id="nlc:EBAPG3_005030"/>
<keyword evidence="2 3" id="KW-0413">Isomerase</keyword>
<dbReference type="SUPFAM" id="SSF55120">
    <property type="entry name" value="Pseudouridine synthase"/>
    <property type="match status" value="1"/>
</dbReference>
<dbReference type="RefSeq" id="WP_004174540.1">
    <property type="nucleotide sequence ID" value="NZ_CP021106.3"/>
</dbReference>
<organism evidence="5 6">
    <name type="scientific">Nitrosospira lacus</name>
    <dbReference type="NCBI Taxonomy" id="1288494"/>
    <lineage>
        <taxon>Bacteria</taxon>
        <taxon>Pseudomonadati</taxon>
        <taxon>Pseudomonadota</taxon>
        <taxon>Betaproteobacteria</taxon>
        <taxon>Nitrosomonadales</taxon>
        <taxon>Nitrosomonadaceae</taxon>
        <taxon>Nitrosospira</taxon>
    </lineage>
</organism>
<evidence type="ECO:0000313" key="6">
    <source>
        <dbReference type="Proteomes" id="UP000012179"/>
    </source>
</evidence>
<dbReference type="PANTHER" id="PTHR47683">
    <property type="entry name" value="PSEUDOURIDINE SYNTHASE FAMILY PROTEIN-RELATED"/>
    <property type="match status" value="1"/>
</dbReference>
<dbReference type="EC" id="5.4.99.-" evidence="3"/>
<keyword evidence="6" id="KW-1185">Reference proteome</keyword>
<evidence type="ECO:0000256" key="3">
    <source>
        <dbReference type="RuleBase" id="RU003887"/>
    </source>
</evidence>
<dbReference type="eggNOG" id="COG1187">
    <property type="taxonomic scope" value="Bacteria"/>
</dbReference>
<evidence type="ECO:0000259" key="4">
    <source>
        <dbReference type="Pfam" id="PF00849"/>
    </source>
</evidence>
<reference evidence="5 6" key="1">
    <citation type="journal article" date="2015" name="Int. J. Syst. Evol. Microbiol.">
        <title>Nitrosospira lacus sp. nov., a psychrotolerant, ammonia-oxidizing bacterium from sandy lake sediment.</title>
        <authorList>
            <person name="Urakawa H."/>
            <person name="Garcia J.C."/>
            <person name="Nielsen J.L."/>
            <person name="Le V.Q."/>
            <person name="Kozlowski J.A."/>
            <person name="Stein L.Y."/>
            <person name="Lim C.K."/>
            <person name="Pommerening-Roser A."/>
            <person name="Martens-Habbena W."/>
            <person name="Stahl D.A."/>
            <person name="Klotz M.G."/>
        </authorList>
    </citation>
    <scope>NUCLEOTIDE SEQUENCE [LARGE SCALE GENOMIC DNA]</scope>
    <source>
        <strain evidence="5 6">APG3</strain>
    </source>
</reference>
<dbReference type="OrthoDB" id="9807213at2"/>
<protein>
    <recommendedName>
        <fullName evidence="3">Pseudouridine synthase</fullName>
        <ecNumber evidence="3">5.4.99.-</ecNumber>
    </recommendedName>
</protein>
<dbReference type="InterPro" id="IPR020094">
    <property type="entry name" value="TruA/RsuA/RluB/E/F_N"/>
</dbReference>
<dbReference type="GO" id="GO:0006364">
    <property type="term" value="P:rRNA processing"/>
    <property type="evidence" value="ECO:0007669"/>
    <property type="project" value="UniProtKB-ARBA"/>
</dbReference>
<dbReference type="GO" id="GO:0009982">
    <property type="term" value="F:pseudouridine synthase activity"/>
    <property type="evidence" value="ECO:0007669"/>
    <property type="project" value="InterPro"/>
</dbReference>
<dbReference type="InterPro" id="IPR020103">
    <property type="entry name" value="PsdUridine_synth_cat_dom_sf"/>
</dbReference>
<accession>A0A1W6SN03</accession>
<dbReference type="InterPro" id="IPR006145">
    <property type="entry name" value="PsdUridine_synth_RsuA/RluA"/>
</dbReference>
<dbReference type="InterPro" id="IPR018496">
    <property type="entry name" value="PsdUridine_synth_RsuA/RluB_CS"/>
</dbReference>
<dbReference type="NCBIfam" id="TIGR00093">
    <property type="entry name" value="pseudouridine synthase"/>
    <property type="match status" value="1"/>
</dbReference>
<dbReference type="PROSITE" id="PS01149">
    <property type="entry name" value="PSI_RSU"/>
    <property type="match status" value="1"/>
</dbReference>
<dbReference type="PANTHER" id="PTHR47683:SF2">
    <property type="entry name" value="RNA-BINDING S4 DOMAIN-CONTAINING PROTEIN"/>
    <property type="match status" value="1"/>
</dbReference>
<dbReference type="InterPro" id="IPR050343">
    <property type="entry name" value="RsuA_PseudoU_synthase"/>
</dbReference>
<evidence type="ECO:0000313" key="5">
    <source>
        <dbReference type="EMBL" id="ARO87184.1"/>
    </source>
</evidence>
<dbReference type="Gene3D" id="3.30.70.1560">
    <property type="entry name" value="Alpha-L RNA-binding motif"/>
    <property type="match status" value="1"/>
</dbReference>
<comment type="similarity">
    <text evidence="1 3">Belongs to the pseudouridine synthase RsuA family.</text>
</comment>
<dbReference type="GO" id="GO:0001522">
    <property type="term" value="P:pseudouridine synthesis"/>
    <property type="evidence" value="ECO:0007669"/>
    <property type="project" value="InterPro"/>
</dbReference>
<dbReference type="Proteomes" id="UP000012179">
    <property type="component" value="Chromosome"/>
</dbReference>